<evidence type="ECO:0000259" key="3">
    <source>
        <dbReference type="Pfam" id="PF03358"/>
    </source>
</evidence>
<accession>A0A0R1W5S5</accession>
<comment type="caution">
    <text evidence="4">The sequence shown here is derived from an EMBL/GenBank/DDBJ whole genome shotgun (WGS) entry which is preliminary data.</text>
</comment>
<proteinExistence type="predicted"/>
<dbReference type="AlphaFoldDB" id="A0A0R1W5S5"/>
<feature type="domain" description="NADPH-dependent FMN reductase-like" evidence="3">
    <location>
        <begin position="7"/>
        <end position="113"/>
    </location>
</feature>
<protein>
    <recommendedName>
        <fullName evidence="3">NADPH-dependent FMN reductase-like domain-containing protein</fullName>
    </recommendedName>
</protein>
<dbReference type="PANTHER" id="PTHR43278">
    <property type="entry name" value="NAD(P)H-DEPENDENT FMN-CONTAINING OXIDOREDUCTASE YWQN-RELATED"/>
    <property type="match status" value="1"/>
</dbReference>
<keyword evidence="2" id="KW-0288">FMN</keyword>
<dbReference type="Proteomes" id="UP000051820">
    <property type="component" value="Unassembled WGS sequence"/>
</dbReference>
<gene>
    <name evidence="4" type="ORF">FD16_GL001653</name>
</gene>
<organism evidence="4 5">
    <name type="scientific">Paucilactobacillus suebicus DSM 5007 = KCTC 3549</name>
    <dbReference type="NCBI Taxonomy" id="1423807"/>
    <lineage>
        <taxon>Bacteria</taxon>
        <taxon>Bacillati</taxon>
        <taxon>Bacillota</taxon>
        <taxon>Bacilli</taxon>
        <taxon>Lactobacillales</taxon>
        <taxon>Lactobacillaceae</taxon>
        <taxon>Paucilactobacillus</taxon>
    </lineage>
</organism>
<dbReference type="eggNOG" id="COG0655">
    <property type="taxonomic scope" value="Bacteria"/>
</dbReference>
<dbReference type="Gene3D" id="3.40.50.360">
    <property type="match status" value="1"/>
</dbReference>
<evidence type="ECO:0000313" key="5">
    <source>
        <dbReference type="Proteomes" id="UP000051820"/>
    </source>
</evidence>
<evidence type="ECO:0000313" key="4">
    <source>
        <dbReference type="EMBL" id="KRM12967.1"/>
    </source>
</evidence>
<dbReference type="EMBL" id="AZGF01000004">
    <property type="protein sequence ID" value="KRM12967.1"/>
    <property type="molecule type" value="Genomic_DNA"/>
</dbReference>
<dbReference type="OrthoDB" id="9805976at2"/>
<evidence type="ECO:0000256" key="1">
    <source>
        <dbReference type="ARBA" id="ARBA00022630"/>
    </source>
</evidence>
<keyword evidence="1" id="KW-0285">Flavoprotein</keyword>
<dbReference type="Pfam" id="PF03358">
    <property type="entry name" value="FMN_red"/>
    <property type="match status" value="1"/>
</dbReference>
<dbReference type="InterPro" id="IPR051796">
    <property type="entry name" value="ISF_SsuE-like"/>
</dbReference>
<sequence length="175" mass="19861">MLGDEFMQWGFINGSPNAQGHTYQLAQYLLDGQSKVDWNLVNYQIAQLGQQRHAKTDEFMDVVSEVSHADALLIGTPIYWSDMTGLLKTFLDRCTMVARQFDFTDIPVYLLVNGTQTPDQTAQGIAPAVSQLCEFLKMDYQDTIYVDTSKVVQPSDYTSALHKQQEQLHTFVNVR</sequence>
<dbReference type="STRING" id="1423807.FD16_GL001653"/>
<name>A0A0R1W5S5_9LACO</name>
<dbReference type="SUPFAM" id="SSF52218">
    <property type="entry name" value="Flavoproteins"/>
    <property type="match status" value="1"/>
</dbReference>
<evidence type="ECO:0000256" key="2">
    <source>
        <dbReference type="ARBA" id="ARBA00022643"/>
    </source>
</evidence>
<dbReference type="InterPro" id="IPR005025">
    <property type="entry name" value="FMN_Rdtase-like_dom"/>
</dbReference>
<keyword evidence="5" id="KW-1185">Reference proteome</keyword>
<dbReference type="PANTHER" id="PTHR43278:SF4">
    <property type="entry name" value="NAD(P)H-DEPENDENT FMN-CONTAINING OXIDOREDUCTASE YWQN-RELATED"/>
    <property type="match status" value="1"/>
</dbReference>
<dbReference type="InterPro" id="IPR029039">
    <property type="entry name" value="Flavoprotein-like_sf"/>
</dbReference>
<dbReference type="PATRIC" id="fig|1423807.3.peg.1694"/>
<reference evidence="4 5" key="1">
    <citation type="journal article" date="2015" name="Genome Announc.">
        <title>Expanding the biotechnology potential of lactobacilli through comparative genomics of 213 strains and associated genera.</title>
        <authorList>
            <person name="Sun Z."/>
            <person name="Harris H.M."/>
            <person name="McCann A."/>
            <person name="Guo C."/>
            <person name="Argimon S."/>
            <person name="Zhang W."/>
            <person name="Yang X."/>
            <person name="Jeffery I.B."/>
            <person name="Cooney J.C."/>
            <person name="Kagawa T.F."/>
            <person name="Liu W."/>
            <person name="Song Y."/>
            <person name="Salvetti E."/>
            <person name="Wrobel A."/>
            <person name="Rasinkangas P."/>
            <person name="Parkhill J."/>
            <person name="Rea M.C."/>
            <person name="O'Sullivan O."/>
            <person name="Ritari J."/>
            <person name="Douillard F.P."/>
            <person name="Paul Ross R."/>
            <person name="Yang R."/>
            <person name="Briner A.E."/>
            <person name="Felis G.E."/>
            <person name="de Vos W.M."/>
            <person name="Barrangou R."/>
            <person name="Klaenhammer T.R."/>
            <person name="Caufield P.W."/>
            <person name="Cui Y."/>
            <person name="Zhang H."/>
            <person name="O'Toole P.W."/>
        </authorList>
    </citation>
    <scope>NUCLEOTIDE SEQUENCE [LARGE SCALE GENOMIC DNA]</scope>
    <source>
        <strain evidence="4 5">DSM 5007</strain>
    </source>
</reference>
<dbReference type="GO" id="GO:0016491">
    <property type="term" value="F:oxidoreductase activity"/>
    <property type="evidence" value="ECO:0007669"/>
    <property type="project" value="InterPro"/>
</dbReference>